<dbReference type="eggNOG" id="COG0657">
    <property type="taxonomic scope" value="Bacteria"/>
</dbReference>
<dbReference type="Proteomes" id="UP000011058">
    <property type="component" value="Chromosome"/>
</dbReference>
<dbReference type="SUPFAM" id="SSF53474">
    <property type="entry name" value="alpha/beta-Hydrolases"/>
    <property type="match status" value="1"/>
</dbReference>
<accession>I0K9R6</accession>
<dbReference type="RefSeq" id="WP_015331968.1">
    <property type="nucleotide sequence ID" value="NC_020054.1"/>
</dbReference>
<evidence type="ECO:0000313" key="5">
    <source>
        <dbReference type="Proteomes" id="UP000011058"/>
    </source>
</evidence>
<dbReference type="Pfam" id="PF20434">
    <property type="entry name" value="BD-FAE"/>
    <property type="match status" value="1"/>
</dbReference>
<dbReference type="AlphaFoldDB" id="I0K9R6"/>
<dbReference type="ESTHER" id="9bact-i0k9r6">
    <property type="family name" value="BD-FAE"/>
</dbReference>
<dbReference type="EC" id="3.1.1.1" evidence="4"/>
<dbReference type="InterPro" id="IPR049492">
    <property type="entry name" value="BD-FAE-like_dom"/>
</dbReference>
<feature type="chain" id="PRO_5003630018" evidence="2">
    <location>
        <begin position="20"/>
        <end position="347"/>
    </location>
</feature>
<dbReference type="PANTHER" id="PTHR48081">
    <property type="entry name" value="AB HYDROLASE SUPERFAMILY PROTEIN C4A8.06C"/>
    <property type="match status" value="1"/>
</dbReference>
<feature type="signal peptide" evidence="2">
    <location>
        <begin position="1"/>
        <end position="19"/>
    </location>
</feature>
<keyword evidence="2" id="KW-0732">Signal</keyword>
<proteinExistence type="predicted"/>
<organism evidence="4 5">
    <name type="scientific">Fibrella aestuarina BUZ 2</name>
    <dbReference type="NCBI Taxonomy" id="1166018"/>
    <lineage>
        <taxon>Bacteria</taxon>
        <taxon>Pseudomonadati</taxon>
        <taxon>Bacteroidota</taxon>
        <taxon>Cytophagia</taxon>
        <taxon>Cytophagales</taxon>
        <taxon>Spirosomataceae</taxon>
        <taxon>Fibrella</taxon>
    </lineage>
</organism>
<dbReference type="Gene3D" id="3.40.50.1820">
    <property type="entry name" value="alpha/beta hydrolase"/>
    <property type="match status" value="1"/>
</dbReference>
<dbReference type="HOGENOM" id="CLU_815583_0_0_10"/>
<reference evidence="4 5" key="1">
    <citation type="journal article" date="2012" name="J. Bacteriol.">
        <title>Genome Sequence of Fibrella aestuarina BUZ 2T, a Filamentous Marine Bacterium.</title>
        <authorList>
            <person name="Filippini M."/>
            <person name="Qi W."/>
            <person name="Blom J."/>
            <person name="Goesmann A."/>
            <person name="Smits T.H."/>
            <person name="Bagheri H.C."/>
        </authorList>
    </citation>
    <scope>NUCLEOTIDE SEQUENCE [LARGE SCALE GENOMIC DNA]</scope>
    <source>
        <strain evidence="5">BUZ 2T</strain>
    </source>
</reference>
<feature type="domain" description="BD-FAE-like" evidence="3">
    <location>
        <begin position="52"/>
        <end position="290"/>
    </location>
</feature>
<dbReference type="GO" id="GO:0106435">
    <property type="term" value="F:carboxylesterase activity"/>
    <property type="evidence" value="ECO:0007669"/>
    <property type="project" value="UniProtKB-EC"/>
</dbReference>
<evidence type="ECO:0000256" key="2">
    <source>
        <dbReference type="SAM" id="SignalP"/>
    </source>
</evidence>
<dbReference type="EMBL" id="HE796683">
    <property type="protein sequence ID" value="CCH00869.1"/>
    <property type="molecule type" value="Genomic_DNA"/>
</dbReference>
<keyword evidence="1 4" id="KW-0378">Hydrolase</keyword>
<keyword evidence="5" id="KW-1185">Reference proteome</keyword>
<dbReference type="InterPro" id="IPR029058">
    <property type="entry name" value="AB_hydrolase_fold"/>
</dbReference>
<dbReference type="STRING" id="1166018.FAES_2860"/>
<dbReference type="InterPro" id="IPR050300">
    <property type="entry name" value="GDXG_lipolytic_enzyme"/>
</dbReference>
<dbReference type="KEGG" id="fae:FAES_2860"/>
<gene>
    <name evidence="4" type="primary">lipP</name>
    <name evidence="4" type="ORF">FAES_2860</name>
</gene>
<protein>
    <submittedName>
        <fullName evidence="4">Alpha/beta hydrolase fold-3 domain protein</fullName>
        <ecNumber evidence="4">3.1.1.1</ecNumber>
    </submittedName>
</protein>
<evidence type="ECO:0000256" key="1">
    <source>
        <dbReference type="ARBA" id="ARBA00022801"/>
    </source>
</evidence>
<evidence type="ECO:0000259" key="3">
    <source>
        <dbReference type="Pfam" id="PF20434"/>
    </source>
</evidence>
<evidence type="ECO:0000313" key="4">
    <source>
        <dbReference type="EMBL" id="CCH00869.1"/>
    </source>
</evidence>
<name>I0K9R6_9BACT</name>
<sequence length="347" mass="37310">MKVAIIFLAMVLAAFTTNVSPGPATPSTPAADRFTKVSDVVWASPKGFDLTMDIYTPNTGKKSYPVVVIFHGGGWLINTKSIMNEMATYLANKSEYVVCNVNYRLLGDQGNTVTMNQIVEDAFGAVLWVKDNIAKYKGDAGKITVTGDSAGGHLATMVVVQGQNLESDGFAGNTLGFRPTYLPAGKTAEQVAAANGLAVQAGLISYGAFDLYASALGGFEKESNIFWGMGKAKARGIFGEGITPAANPAPYKQVSPIYVVPKAGERNLPPLFFSVGSKDDLTTPKSVEAFIGKLKEAGHTNLEYWVYEDRPHAFLDSGSNPYLKTSFQHDAPEALDRMIAFLNKVFY</sequence>